<dbReference type="Proteomes" id="UP000176336">
    <property type="component" value="Unassembled WGS sequence"/>
</dbReference>
<gene>
    <name evidence="1" type="ORF">A2871_01745</name>
</gene>
<reference evidence="1 2" key="1">
    <citation type="journal article" date="2016" name="Nat. Commun.">
        <title>Thousands of microbial genomes shed light on interconnected biogeochemical processes in an aquifer system.</title>
        <authorList>
            <person name="Anantharaman K."/>
            <person name="Brown C.T."/>
            <person name="Hug L.A."/>
            <person name="Sharon I."/>
            <person name="Castelle C.J."/>
            <person name="Probst A.J."/>
            <person name="Thomas B.C."/>
            <person name="Singh A."/>
            <person name="Wilkins M.J."/>
            <person name="Karaoz U."/>
            <person name="Brodie E.L."/>
            <person name="Williams K.H."/>
            <person name="Hubbard S.S."/>
            <person name="Banfield J.F."/>
        </authorList>
    </citation>
    <scope>NUCLEOTIDE SEQUENCE [LARGE SCALE GENOMIC DNA]</scope>
</reference>
<protein>
    <submittedName>
        <fullName evidence="1">Uncharacterized protein</fullName>
    </submittedName>
</protein>
<evidence type="ECO:0000313" key="2">
    <source>
        <dbReference type="Proteomes" id="UP000176336"/>
    </source>
</evidence>
<accession>A0A1F5IRQ0</accession>
<organism evidence="1 2">
    <name type="scientific">Candidatus Daviesbacteria bacterium RIFCSPHIGHO2_01_FULL_41_23</name>
    <dbReference type="NCBI Taxonomy" id="1797764"/>
    <lineage>
        <taxon>Bacteria</taxon>
        <taxon>Candidatus Daviesiibacteriota</taxon>
    </lineage>
</organism>
<name>A0A1F5IRQ0_9BACT</name>
<dbReference type="AlphaFoldDB" id="A0A1F5IRQ0"/>
<comment type="caution">
    <text evidence="1">The sequence shown here is derived from an EMBL/GenBank/DDBJ whole genome shotgun (WGS) entry which is preliminary data.</text>
</comment>
<proteinExistence type="predicted"/>
<evidence type="ECO:0000313" key="1">
    <source>
        <dbReference type="EMBL" id="OGE19054.1"/>
    </source>
</evidence>
<dbReference type="EMBL" id="MFCR01000006">
    <property type="protein sequence ID" value="OGE19054.1"/>
    <property type="molecule type" value="Genomic_DNA"/>
</dbReference>
<sequence length="146" mass="16499">MSVATAEKTEINWGIPLDRSNGAKPLIRVDRTVLYYTQPPKVEGISIPAKTLVLDQEKIEADRFNLSVESRRKRLAALNRGREILFTKYYECLGPAIYYNQDYANSVGIIAQIIKELSANQIIARRFPENYSTGPSHRGRLVRACG</sequence>